<proteinExistence type="predicted"/>
<reference evidence="2 3" key="1">
    <citation type="submission" date="2020-08" db="EMBL/GenBank/DDBJ databases">
        <title>Genome sequence of Erysipelothrix inopinata DSM 15511T.</title>
        <authorList>
            <person name="Hyun D.-W."/>
            <person name="Bae J.-W."/>
        </authorList>
    </citation>
    <scope>NUCLEOTIDE SEQUENCE [LARGE SCALE GENOMIC DNA]</scope>
    <source>
        <strain evidence="2 3">DSM 15511</strain>
    </source>
</reference>
<feature type="transmembrane region" description="Helical" evidence="1">
    <location>
        <begin position="98"/>
        <end position="116"/>
    </location>
</feature>
<evidence type="ECO:0000313" key="3">
    <source>
        <dbReference type="Proteomes" id="UP000515928"/>
    </source>
</evidence>
<feature type="transmembrane region" description="Helical" evidence="1">
    <location>
        <begin position="67"/>
        <end position="86"/>
    </location>
</feature>
<accession>A0A7G9S1H1</accession>
<dbReference type="EMBL" id="CP060715">
    <property type="protein sequence ID" value="QNN61696.1"/>
    <property type="molecule type" value="Genomic_DNA"/>
</dbReference>
<dbReference type="Proteomes" id="UP000515928">
    <property type="component" value="Chromosome"/>
</dbReference>
<organism evidence="2 3">
    <name type="scientific">Erysipelothrix inopinata</name>
    <dbReference type="NCBI Taxonomy" id="225084"/>
    <lineage>
        <taxon>Bacteria</taxon>
        <taxon>Bacillati</taxon>
        <taxon>Bacillota</taxon>
        <taxon>Erysipelotrichia</taxon>
        <taxon>Erysipelotrichales</taxon>
        <taxon>Erysipelotrichaceae</taxon>
        <taxon>Erysipelothrix</taxon>
    </lineage>
</organism>
<evidence type="ECO:0000256" key="1">
    <source>
        <dbReference type="SAM" id="Phobius"/>
    </source>
</evidence>
<keyword evidence="1" id="KW-0472">Membrane</keyword>
<gene>
    <name evidence="2" type="ORF">H9L01_04895</name>
</gene>
<keyword evidence="1" id="KW-1133">Transmembrane helix</keyword>
<dbReference type="AlphaFoldDB" id="A0A7G9S1H1"/>
<protein>
    <submittedName>
        <fullName evidence="2">Uncharacterized protein</fullName>
    </submittedName>
</protein>
<dbReference type="KEGG" id="eio:H9L01_04895"/>
<feature type="transmembrane region" description="Helical" evidence="1">
    <location>
        <begin position="122"/>
        <end position="147"/>
    </location>
</feature>
<keyword evidence="3" id="KW-1185">Reference proteome</keyword>
<dbReference type="RefSeq" id="WP_187534892.1">
    <property type="nucleotide sequence ID" value="NZ_CBCSHU010000015.1"/>
</dbReference>
<evidence type="ECO:0000313" key="2">
    <source>
        <dbReference type="EMBL" id="QNN61696.1"/>
    </source>
</evidence>
<sequence>MIKVENKKNYKIINKKLEESIAADETCVKIRKLLKKLVYFVLGASVVMVIVLIASIFLSGVHSTMKLNLQIIIGLPVSFVILGAMLQGIYREGAKACMIYLLFQGVYGIMGSLNVIRSGNVFVALMIGWILLIYSVTLCGIGVFALLNKDVKYLNQFVKTERKRIEEDMAEEI</sequence>
<feature type="transmembrane region" description="Helical" evidence="1">
    <location>
        <begin position="37"/>
        <end position="61"/>
    </location>
</feature>
<name>A0A7G9S1H1_9FIRM</name>
<keyword evidence="1" id="KW-0812">Transmembrane</keyword>